<gene>
    <name evidence="5" type="ORF">K8V40_00795</name>
</gene>
<dbReference type="Gene3D" id="2.60.120.10">
    <property type="entry name" value="Jelly Rolls"/>
    <property type="match status" value="1"/>
</dbReference>
<dbReference type="Pfam" id="PF12833">
    <property type="entry name" value="HTH_18"/>
    <property type="match status" value="1"/>
</dbReference>
<reference evidence="5" key="1">
    <citation type="journal article" date="2021" name="PeerJ">
        <title>Extensive microbial diversity within the chicken gut microbiome revealed by metagenomics and culture.</title>
        <authorList>
            <person name="Gilroy R."/>
            <person name="Ravi A."/>
            <person name="Getino M."/>
            <person name="Pursley I."/>
            <person name="Horton D.L."/>
            <person name="Alikhan N.F."/>
            <person name="Baker D."/>
            <person name="Gharbi K."/>
            <person name="Hall N."/>
            <person name="Watson M."/>
            <person name="Adriaenssens E.M."/>
            <person name="Foster-Nyarko E."/>
            <person name="Jarju S."/>
            <person name="Secka A."/>
            <person name="Antonio M."/>
            <person name="Oren A."/>
            <person name="Chaudhuri R.R."/>
            <person name="La Ragione R."/>
            <person name="Hildebrand F."/>
            <person name="Pallen M.J."/>
        </authorList>
    </citation>
    <scope>NUCLEOTIDE SEQUENCE</scope>
    <source>
        <strain evidence="5">9794</strain>
    </source>
</reference>
<dbReference type="Pfam" id="PF03079">
    <property type="entry name" value="ARD"/>
    <property type="match status" value="1"/>
</dbReference>
<dbReference type="InterPro" id="IPR014710">
    <property type="entry name" value="RmlC-like_jellyroll"/>
</dbReference>
<dbReference type="InterPro" id="IPR018062">
    <property type="entry name" value="HTH_AraC-typ_CS"/>
</dbReference>
<proteinExistence type="predicted"/>
<organism evidence="5 6">
    <name type="scientific">Phocaeicola plebeius</name>
    <dbReference type="NCBI Taxonomy" id="310297"/>
    <lineage>
        <taxon>Bacteria</taxon>
        <taxon>Pseudomonadati</taxon>
        <taxon>Bacteroidota</taxon>
        <taxon>Bacteroidia</taxon>
        <taxon>Bacteroidales</taxon>
        <taxon>Bacteroidaceae</taxon>
        <taxon>Phocaeicola</taxon>
    </lineage>
</organism>
<keyword evidence="1" id="KW-0805">Transcription regulation</keyword>
<evidence type="ECO:0000313" key="5">
    <source>
        <dbReference type="EMBL" id="HJF80190.1"/>
    </source>
</evidence>
<protein>
    <submittedName>
        <fullName evidence="5">AraC family transcriptional regulator</fullName>
    </submittedName>
</protein>
<dbReference type="PROSITE" id="PS01124">
    <property type="entry name" value="HTH_ARAC_FAMILY_2"/>
    <property type="match status" value="1"/>
</dbReference>
<dbReference type="InterPro" id="IPR009057">
    <property type="entry name" value="Homeodomain-like_sf"/>
</dbReference>
<comment type="caution">
    <text evidence="5">The sequence shown here is derived from an EMBL/GenBank/DDBJ whole genome shotgun (WGS) entry which is preliminary data.</text>
</comment>
<dbReference type="Gene3D" id="1.10.10.60">
    <property type="entry name" value="Homeodomain-like"/>
    <property type="match status" value="2"/>
</dbReference>
<reference evidence="5" key="2">
    <citation type="submission" date="2021-09" db="EMBL/GenBank/DDBJ databases">
        <authorList>
            <person name="Gilroy R."/>
        </authorList>
    </citation>
    <scope>NUCLEOTIDE SEQUENCE</scope>
    <source>
        <strain evidence="5">9794</strain>
    </source>
</reference>
<dbReference type="GO" id="GO:0010309">
    <property type="term" value="F:acireductone dioxygenase [iron(II)-requiring] activity"/>
    <property type="evidence" value="ECO:0007669"/>
    <property type="project" value="InterPro"/>
</dbReference>
<dbReference type="SMART" id="SM00342">
    <property type="entry name" value="HTH_ARAC"/>
    <property type="match status" value="1"/>
</dbReference>
<name>A0A921HG37_9BACT</name>
<dbReference type="PANTHER" id="PTHR43280">
    <property type="entry name" value="ARAC-FAMILY TRANSCRIPTIONAL REGULATOR"/>
    <property type="match status" value="1"/>
</dbReference>
<dbReference type="SUPFAM" id="SSF46689">
    <property type="entry name" value="Homeodomain-like"/>
    <property type="match status" value="1"/>
</dbReference>
<dbReference type="AlphaFoldDB" id="A0A921HG37"/>
<evidence type="ECO:0000256" key="2">
    <source>
        <dbReference type="ARBA" id="ARBA00023125"/>
    </source>
</evidence>
<evidence type="ECO:0000256" key="1">
    <source>
        <dbReference type="ARBA" id="ARBA00023015"/>
    </source>
</evidence>
<dbReference type="EMBL" id="DYWE01000007">
    <property type="protein sequence ID" value="HJF80190.1"/>
    <property type="molecule type" value="Genomic_DNA"/>
</dbReference>
<feature type="domain" description="HTH araC/xylS-type" evidence="4">
    <location>
        <begin position="177"/>
        <end position="277"/>
    </location>
</feature>
<dbReference type="GO" id="GO:0043565">
    <property type="term" value="F:sequence-specific DNA binding"/>
    <property type="evidence" value="ECO:0007669"/>
    <property type="project" value="InterPro"/>
</dbReference>
<evidence type="ECO:0000256" key="3">
    <source>
        <dbReference type="ARBA" id="ARBA00023163"/>
    </source>
</evidence>
<dbReference type="SUPFAM" id="SSF51215">
    <property type="entry name" value="Regulatory protein AraC"/>
    <property type="match status" value="1"/>
</dbReference>
<keyword evidence="2" id="KW-0238">DNA-binding</keyword>
<accession>A0A921HG37</accession>
<sequence>MKNTTMWKENLYQQVEILLREHDEFPIGEHQHSFFEMTYILEGSGDFCAYTMGSEREWHTYEAGDLFLVPPNRIHLYTIRTHSRYVFIRFTENYVLDCIGRYIGHALDIQSGFRMELSPDDKEAVRQLVGLLVGEVSHKRSLSEMLWSNYVDSLILLAARGLHLPDTGIAPEEDKVQHLLLYIEQHIDQPEQLRLSVLAAKFRLSPTYIGRFFKRNFGEDFRLYVSKNRLKRVEELLTGSRMSVKEIASRMGYIDSCYLNKLFRQHHGMTPMQYRKMYKSESE</sequence>
<dbReference type="InterPro" id="IPR037923">
    <property type="entry name" value="HTH-like"/>
</dbReference>
<evidence type="ECO:0000259" key="4">
    <source>
        <dbReference type="PROSITE" id="PS01124"/>
    </source>
</evidence>
<evidence type="ECO:0000313" key="6">
    <source>
        <dbReference type="Proteomes" id="UP000722357"/>
    </source>
</evidence>
<keyword evidence="3" id="KW-0804">Transcription</keyword>
<dbReference type="InterPro" id="IPR018060">
    <property type="entry name" value="HTH_AraC"/>
</dbReference>
<dbReference type="PROSITE" id="PS00041">
    <property type="entry name" value="HTH_ARAC_FAMILY_1"/>
    <property type="match status" value="1"/>
</dbReference>
<dbReference type="Proteomes" id="UP000722357">
    <property type="component" value="Unassembled WGS sequence"/>
</dbReference>
<dbReference type="GO" id="GO:0003700">
    <property type="term" value="F:DNA-binding transcription factor activity"/>
    <property type="evidence" value="ECO:0007669"/>
    <property type="project" value="InterPro"/>
</dbReference>
<dbReference type="InterPro" id="IPR004313">
    <property type="entry name" value="ARD"/>
</dbReference>
<dbReference type="PANTHER" id="PTHR43280:SF28">
    <property type="entry name" value="HTH-TYPE TRANSCRIPTIONAL ACTIVATOR RHAS"/>
    <property type="match status" value="1"/>
</dbReference>